<proteinExistence type="predicted"/>
<evidence type="ECO:0000259" key="2">
    <source>
        <dbReference type="Pfam" id="PF12281"/>
    </source>
</evidence>
<reference evidence="3" key="1">
    <citation type="submission" date="2022-05" db="EMBL/GenBank/DDBJ databases">
        <title>Sphingomonas sp. strain MG17 Genome sequencing and assembly.</title>
        <authorList>
            <person name="Kim I."/>
        </authorList>
    </citation>
    <scope>NUCLEOTIDE SEQUENCE</scope>
    <source>
        <strain evidence="3">MG17</strain>
    </source>
</reference>
<feature type="domain" description="Nucleotidyltransferase-like" evidence="2">
    <location>
        <begin position="114"/>
        <end position="306"/>
    </location>
</feature>
<keyword evidence="4" id="KW-1185">Reference proteome</keyword>
<evidence type="ECO:0000313" key="4">
    <source>
        <dbReference type="Proteomes" id="UP001139451"/>
    </source>
</evidence>
<dbReference type="AlphaFoldDB" id="A0A9X2KQV7"/>
<dbReference type="Proteomes" id="UP001139451">
    <property type="component" value="Unassembled WGS sequence"/>
</dbReference>
<sequence>MASVVKPFSEEQARALVNLRQRYEVWMEAERTLAGLPYDLRRKEVGGRSYLYEIKDRSGNGKSLGAWSDEHAVRLEAYRAQKSDAKTRRDGSRTPLEETGRLGRALQLPMVANEAGPILREADRRGLLDGALLVVGTNAVPAYSIEAGGLIRELPDETADFDLAWAETEASDGEQVLWQMLKAVDRTFTVNTERTFQARNAKAYEVEILVAPSRVATMSRTDRPKPVPLPEQEWLLEGCPVDHVVICRDGSPARIVAPDPRWFALQKLWMADQPKRNALKRGKDAKQGMLLLNAVAEAMPLYPLNDDFERSLPGELAPYFVRWAEQRQSRTPSAW</sequence>
<dbReference type="InterPro" id="IPR058575">
    <property type="entry name" value="NTP_transf_8_dom"/>
</dbReference>
<dbReference type="Pfam" id="PF12281">
    <property type="entry name" value="NTP_transf_8"/>
    <property type="match status" value="1"/>
</dbReference>
<gene>
    <name evidence="3" type="ORF">M9978_17365</name>
</gene>
<dbReference type="EMBL" id="JAMLDX010000015">
    <property type="protein sequence ID" value="MCP3732193.1"/>
    <property type="molecule type" value="Genomic_DNA"/>
</dbReference>
<accession>A0A9X2KQV7</accession>
<dbReference type="RefSeq" id="WP_254295412.1">
    <property type="nucleotide sequence ID" value="NZ_JAMLDX010000015.1"/>
</dbReference>
<evidence type="ECO:0000313" key="3">
    <source>
        <dbReference type="EMBL" id="MCP3732193.1"/>
    </source>
</evidence>
<name>A0A9X2KQV7_9SPHN</name>
<protein>
    <submittedName>
        <fullName evidence="3">Nucleotidyltransferase domain-containing protein</fullName>
    </submittedName>
</protein>
<comment type="caution">
    <text evidence="3">The sequence shown here is derived from an EMBL/GenBank/DDBJ whole genome shotgun (WGS) entry which is preliminary data.</text>
</comment>
<feature type="region of interest" description="Disordered" evidence="1">
    <location>
        <begin position="79"/>
        <end position="100"/>
    </location>
</feature>
<evidence type="ECO:0000256" key="1">
    <source>
        <dbReference type="SAM" id="MobiDB-lite"/>
    </source>
</evidence>
<organism evidence="3 4">
    <name type="scientific">Sphingomonas tagetis</name>
    <dbReference type="NCBI Taxonomy" id="2949092"/>
    <lineage>
        <taxon>Bacteria</taxon>
        <taxon>Pseudomonadati</taxon>
        <taxon>Pseudomonadota</taxon>
        <taxon>Alphaproteobacteria</taxon>
        <taxon>Sphingomonadales</taxon>
        <taxon>Sphingomonadaceae</taxon>
        <taxon>Sphingomonas</taxon>
    </lineage>
</organism>